<sequence>MAKTSPSKRQNKKEQGDAHQNDDRVVVRSLLRDPKQEPPAQESDDTQEMSRYDSFSSKFFQVVNIQHHDAFVLKSTIHTDGSLAGRLVIVLEPVQHFRFMELLPELRSMIYRYVVGPGRKVSIPLSS</sequence>
<name>A0ACC3NSX6_9PEZI</name>
<organism evidence="1 2">
    <name type="scientific">Vermiconidia calcicola</name>
    <dbReference type="NCBI Taxonomy" id="1690605"/>
    <lineage>
        <taxon>Eukaryota</taxon>
        <taxon>Fungi</taxon>
        <taxon>Dikarya</taxon>
        <taxon>Ascomycota</taxon>
        <taxon>Pezizomycotina</taxon>
        <taxon>Dothideomycetes</taxon>
        <taxon>Dothideomycetidae</taxon>
        <taxon>Mycosphaerellales</taxon>
        <taxon>Extremaceae</taxon>
        <taxon>Vermiconidia</taxon>
    </lineage>
</organism>
<evidence type="ECO:0000313" key="1">
    <source>
        <dbReference type="EMBL" id="KAK3722035.1"/>
    </source>
</evidence>
<dbReference type="EMBL" id="JAUTXU010000015">
    <property type="protein sequence ID" value="KAK3722035.1"/>
    <property type="molecule type" value="Genomic_DNA"/>
</dbReference>
<reference evidence="1" key="1">
    <citation type="submission" date="2023-07" db="EMBL/GenBank/DDBJ databases">
        <title>Black Yeasts Isolated from many extreme environments.</title>
        <authorList>
            <person name="Coleine C."/>
            <person name="Stajich J.E."/>
            <person name="Selbmann L."/>
        </authorList>
    </citation>
    <scope>NUCLEOTIDE SEQUENCE</scope>
    <source>
        <strain evidence="1">CCFEE 5714</strain>
    </source>
</reference>
<accession>A0ACC3NSX6</accession>
<dbReference type="Proteomes" id="UP001281147">
    <property type="component" value="Unassembled WGS sequence"/>
</dbReference>
<evidence type="ECO:0000313" key="2">
    <source>
        <dbReference type="Proteomes" id="UP001281147"/>
    </source>
</evidence>
<keyword evidence="2" id="KW-1185">Reference proteome</keyword>
<gene>
    <name evidence="1" type="ORF">LTR37_002851</name>
</gene>
<comment type="caution">
    <text evidence="1">The sequence shown here is derived from an EMBL/GenBank/DDBJ whole genome shotgun (WGS) entry which is preliminary data.</text>
</comment>
<proteinExistence type="predicted"/>
<protein>
    <submittedName>
        <fullName evidence="1">Uncharacterized protein</fullName>
    </submittedName>
</protein>